<dbReference type="Proteomes" id="UP000247773">
    <property type="component" value="Genome"/>
</dbReference>
<keyword evidence="4" id="KW-0255">Endonuclease</keyword>
<dbReference type="InterPro" id="IPR035901">
    <property type="entry name" value="GIY-YIG_endonuc_sf"/>
</dbReference>
<organism evidence="4 5">
    <name type="scientific">Pseudomonas phage PspYZU05</name>
    <dbReference type="NCBI Taxonomy" id="1983556"/>
    <lineage>
        <taxon>Viruses</taxon>
        <taxon>Duplodnaviria</taxon>
        <taxon>Heunggongvirae</taxon>
        <taxon>Uroviricota</taxon>
        <taxon>Caudoviricetes</taxon>
        <taxon>Pantevenvirales</taxon>
        <taxon>Straboviridae</taxon>
        <taxon>Jiangsuvirus</taxon>
        <taxon>Jiangsuvirus pspyzu05</taxon>
    </lineage>
</organism>
<reference evidence="4 5" key="1">
    <citation type="submission" date="2017-04" db="EMBL/GenBank/DDBJ databases">
        <title>Isolation of lytic bacteriophages infecting Pseudomonas strains for biocontrol of fish and shrimp spoilage during chilled storage.</title>
        <authorList>
            <person name="Yang Z."/>
            <person name="Tao X."/>
            <person name="Gao L."/>
            <person name="Rao S."/>
        </authorList>
    </citation>
    <scope>NUCLEOTIDE SEQUENCE [LARGE SCALE GENOMIC DNA]</scope>
</reference>
<evidence type="ECO:0000313" key="4">
    <source>
        <dbReference type="EMBL" id="ASD51965.1"/>
    </source>
</evidence>
<dbReference type="CDD" id="cd10436">
    <property type="entry name" value="GIY-YIG_EndoII_Hpy188I_like"/>
    <property type="match status" value="1"/>
</dbReference>
<keyword evidence="2" id="KW-0460">Magnesium</keyword>
<evidence type="ECO:0000256" key="2">
    <source>
        <dbReference type="ARBA" id="ARBA00022842"/>
    </source>
</evidence>
<keyword evidence="4" id="KW-0378">Hydrolase</keyword>
<keyword evidence="4" id="KW-0540">Nuclease</keyword>
<feature type="domain" description="GIY-YIG" evidence="3">
    <location>
        <begin position="34"/>
        <end position="133"/>
    </location>
</feature>
<dbReference type="Gene3D" id="3.40.1440.40">
    <property type="match status" value="1"/>
</dbReference>
<dbReference type="InterPro" id="IPR044556">
    <property type="entry name" value="EndoII-like_GIY-YIG"/>
</dbReference>
<evidence type="ECO:0000259" key="3">
    <source>
        <dbReference type="SMART" id="SM00465"/>
    </source>
</evidence>
<name>A0A2U7N2F9_9CAUD</name>
<dbReference type="GO" id="GO:0004519">
    <property type="term" value="F:endonuclease activity"/>
    <property type="evidence" value="ECO:0007669"/>
    <property type="project" value="UniProtKB-KW"/>
</dbReference>
<protein>
    <submittedName>
        <fullName evidence="4">Endonuclease II</fullName>
    </submittedName>
</protein>
<accession>A0A2U7N2F9</accession>
<dbReference type="InterPro" id="IPR053748">
    <property type="entry name" value="Host_DNA_Degrad_Endo"/>
</dbReference>
<dbReference type="EMBL" id="KY971610">
    <property type="protein sequence ID" value="ASD51965.1"/>
    <property type="molecule type" value="Genomic_DNA"/>
</dbReference>
<keyword evidence="5" id="KW-1185">Reference proteome</keyword>
<dbReference type="SUPFAM" id="SSF82771">
    <property type="entry name" value="GIY-YIG endonuclease"/>
    <property type="match status" value="1"/>
</dbReference>
<dbReference type="InterPro" id="IPR000305">
    <property type="entry name" value="GIY-YIG_endonuc"/>
</dbReference>
<gene>
    <name evidence="4" type="ORF">PspYZU05_13</name>
</gene>
<evidence type="ECO:0000313" key="5">
    <source>
        <dbReference type="Proteomes" id="UP000247773"/>
    </source>
</evidence>
<dbReference type="SMART" id="SM00465">
    <property type="entry name" value="GIYc"/>
    <property type="match status" value="1"/>
</dbReference>
<proteinExistence type="predicted"/>
<sequence length="137" mass="16087">MLDISTVAKEYSFIEYATLTMEQGEIQLIDVPTKHNVLYAISIDGILKYIGKTNNLRTRINYYRTSINRKTPTTDTKKSKLIHSALENNCQVCFYVRQCFELEVNGSMVNTMDLEEPILINKYKPEWNKHHRPKKRQ</sequence>
<evidence type="ECO:0000256" key="1">
    <source>
        <dbReference type="ARBA" id="ARBA00001946"/>
    </source>
</evidence>
<comment type="cofactor">
    <cofactor evidence="1">
        <name>Mg(2+)</name>
        <dbReference type="ChEBI" id="CHEBI:18420"/>
    </cofactor>
</comment>